<dbReference type="KEGG" id="pbl:PAAG_08931"/>
<keyword evidence="6" id="KW-0121">Carboxypeptidase</keyword>
<dbReference type="HOGENOM" id="CLU_029469_3_0_1"/>
<dbReference type="OMA" id="CNVKFMI"/>
<dbReference type="AlphaFoldDB" id="C1HDT8"/>
<accession>C1HDT8</accession>
<proteinExistence type="inferred from homology"/>
<gene>
    <name evidence="6" type="ORF">PAAG_08931</name>
</gene>
<dbReference type="eggNOG" id="KOG2276">
    <property type="taxonomic scope" value="Eukaryota"/>
</dbReference>
<dbReference type="RefSeq" id="XP_002789172.1">
    <property type="nucleotide sequence ID" value="XM_002789126.2"/>
</dbReference>
<keyword evidence="4" id="KW-0378">Hydrolase</keyword>
<dbReference type="STRING" id="502779.C1HDT8"/>
<dbReference type="SUPFAM" id="SSF53187">
    <property type="entry name" value="Zn-dependent exopeptidases"/>
    <property type="match status" value="1"/>
</dbReference>
<dbReference type="GO" id="GO:0004180">
    <property type="term" value="F:carboxypeptidase activity"/>
    <property type="evidence" value="ECO:0007669"/>
    <property type="project" value="UniProtKB-KW"/>
</dbReference>
<evidence type="ECO:0000256" key="1">
    <source>
        <dbReference type="ARBA" id="ARBA00006247"/>
    </source>
</evidence>
<evidence type="ECO:0000313" key="7">
    <source>
        <dbReference type="Proteomes" id="UP000002059"/>
    </source>
</evidence>
<dbReference type="InterPro" id="IPR002933">
    <property type="entry name" value="Peptidase_M20"/>
</dbReference>
<dbReference type="Pfam" id="PF01546">
    <property type="entry name" value="Peptidase_M20"/>
    <property type="match status" value="1"/>
</dbReference>
<evidence type="ECO:0000256" key="3">
    <source>
        <dbReference type="ARBA" id="ARBA00022723"/>
    </source>
</evidence>
<dbReference type="Pfam" id="PF07687">
    <property type="entry name" value="M20_dimer"/>
    <property type="match status" value="1"/>
</dbReference>
<evidence type="ECO:0000256" key="4">
    <source>
        <dbReference type="ARBA" id="ARBA00022801"/>
    </source>
</evidence>
<dbReference type="GO" id="GO:0046872">
    <property type="term" value="F:metal ion binding"/>
    <property type="evidence" value="ECO:0007669"/>
    <property type="project" value="UniProtKB-KW"/>
</dbReference>
<dbReference type="PANTHER" id="PTHR43270:SF4">
    <property type="entry name" value="CARNOSINE DIPEPTIDASE 2, ISOFORM A"/>
    <property type="match status" value="1"/>
</dbReference>
<evidence type="ECO:0000256" key="2">
    <source>
        <dbReference type="ARBA" id="ARBA00022670"/>
    </source>
</evidence>
<dbReference type="EMBL" id="KN294044">
    <property type="protein sequence ID" value="EEH40082.1"/>
    <property type="molecule type" value="Genomic_DNA"/>
</dbReference>
<keyword evidence="2" id="KW-0645">Protease</keyword>
<dbReference type="InterPro" id="IPR051458">
    <property type="entry name" value="Cyt/Met_Dipeptidase"/>
</dbReference>
<protein>
    <submittedName>
        <fullName evidence="6">Glutamate carboxypeptidase</fullName>
    </submittedName>
</protein>
<keyword evidence="3" id="KW-0479">Metal-binding</keyword>
<dbReference type="Proteomes" id="UP000002059">
    <property type="component" value="Partially assembled WGS sequence"/>
</dbReference>
<dbReference type="PANTHER" id="PTHR43270">
    <property type="entry name" value="BETA-ALA-HIS DIPEPTIDASE"/>
    <property type="match status" value="1"/>
</dbReference>
<reference evidence="6 7" key="1">
    <citation type="journal article" date="2011" name="PLoS Genet.">
        <title>Comparative genomic analysis of human fungal pathogens causing paracoccidioidomycosis.</title>
        <authorList>
            <person name="Desjardins C.A."/>
            <person name="Champion M.D."/>
            <person name="Holder J.W."/>
            <person name="Muszewska A."/>
            <person name="Goldberg J."/>
            <person name="Bailao A.M."/>
            <person name="Brigido M.M."/>
            <person name="Ferreira M.E."/>
            <person name="Garcia A.M."/>
            <person name="Grynberg M."/>
            <person name="Gujja S."/>
            <person name="Heiman D.I."/>
            <person name="Henn M.R."/>
            <person name="Kodira C.D."/>
            <person name="Leon-Narvaez H."/>
            <person name="Longo L.V."/>
            <person name="Ma L.J."/>
            <person name="Malavazi I."/>
            <person name="Matsuo A.L."/>
            <person name="Morais F.V."/>
            <person name="Pereira M."/>
            <person name="Rodriguez-Brito S."/>
            <person name="Sakthikumar S."/>
            <person name="Salem-Izacc S.M."/>
            <person name="Sykes S.M."/>
            <person name="Teixeira M.M."/>
            <person name="Vallejo M.C."/>
            <person name="Walter M.E."/>
            <person name="Yandava C."/>
            <person name="Young S."/>
            <person name="Zeng Q."/>
            <person name="Zucker J."/>
            <person name="Felipe M.S."/>
            <person name="Goldman G.H."/>
            <person name="Haas B.J."/>
            <person name="McEwen J.G."/>
            <person name="Nino-Vega G."/>
            <person name="Puccia R."/>
            <person name="San-Blas G."/>
            <person name="Soares C.M."/>
            <person name="Birren B.W."/>
            <person name="Cuomo C.A."/>
        </authorList>
    </citation>
    <scope>NUCLEOTIDE SEQUENCE [LARGE SCALE GENOMIC DNA]</scope>
    <source>
        <strain evidence="7">ATCC MYA-826 / Pb01</strain>
    </source>
</reference>
<dbReference type="InterPro" id="IPR011650">
    <property type="entry name" value="Peptidase_M20_dimer"/>
</dbReference>
<dbReference type="CDD" id="cd05676">
    <property type="entry name" value="M20_dipept_like_CNDP"/>
    <property type="match status" value="1"/>
</dbReference>
<dbReference type="Gene3D" id="3.40.630.10">
    <property type="entry name" value="Zn peptidases"/>
    <property type="match status" value="1"/>
</dbReference>
<feature type="domain" description="Peptidase M20 dimerisation" evidence="5">
    <location>
        <begin position="300"/>
        <end position="457"/>
    </location>
</feature>
<keyword evidence="7" id="KW-1185">Reference proteome</keyword>
<evidence type="ECO:0000313" key="6">
    <source>
        <dbReference type="EMBL" id="EEH40082.1"/>
    </source>
</evidence>
<sequence length="578" mass="64260">MPPASLPISRIAASLPPPTRLRAAVQFQFSFPASNLSRRYLSCSSLYPSPYPSSSFYPLSIPRAVRPPSPSTSTVTRIHRRSFYANIDDPKMAPQLEPFFKEVDNLQDAFLDRLRKAVAIPSVSAQDDKRKDVVKMGEFLAEELKRLGAEVELRPLGKEHGREHLDLPPVVLARYGNDKNKRTILVYGHYDVQPALLEDGWNTEPFKLTVDDKGRMFGRGSTDDKGPIMGWLNVIEAHKKAGVEFPVNLLCCFEGMEEYGSLGLEEFVKAESKKFFKDADAVCISDNYWLGTEKPCLTYGLRGCNYYSLTVSGPAQDLHSGVFGGSVHEPMTDLVNLLSKLVDVQGNILIPGINELVAPLTEDEKGLYKDIAFSMENLYESLGSTTSIFSDKEPTLMRRWRYPSLSIHGIEGAYSAPGAKTVIPAKVIGKFSIRTVPNMESEDVNKLVFDYVKAEFAKLNSKNTVDCALQHDGKWWVASPKHWNFQAAGKAVKQVFGVEPDFTREGGSIPITLTFEEATGKNVLLLPMGSSTDMAHSTNEKLDKRNYIEGTKLMGAYLHYVAEEPIKEQINTDNVAGK</sequence>
<evidence type="ECO:0000259" key="5">
    <source>
        <dbReference type="Pfam" id="PF07687"/>
    </source>
</evidence>
<dbReference type="VEuPathDB" id="FungiDB:PAAG_08931"/>
<dbReference type="GeneID" id="9092386"/>
<name>C1HDT8_PARBA</name>
<dbReference type="GO" id="GO:0006508">
    <property type="term" value="P:proteolysis"/>
    <property type="evidence" value="ECO:0007669"/>
    <property type="project" value="UniProtKB-KW"/>
</dbReference>
<organism evidence="6 7">
    <name type="scientific">Paracoccidioides lutzii (strain ATCC MYA-826 / Pb01)</name>
    <name type="common">Paracoccidioides brasiliensis</name>
    <dbReference type="NCBI Taxonomy" id="502779"/>
    <lineage>
        <taxon>Eukaryota</taxon>
        <taxon>Fungi</taxon>
        <taxon>Dikarya</taxon>
        <taxon>Ascomycota</taxon>
        <taxon>Pezizomycotina</taxon>
        <taxon>Eurotiomycetes</taxon>
        <taxon>Eurotiomycetidae</taxon>
        <taxon>Onygenales</taxon>
        <taxon>Ajellomycetaceae</taxon>
        <taxon>Paracoccidioides</taxon>
    </lineage>
</organism>
<dbReference type="OrthoDB" id="7832001at2759"/>
<dbReference type="Gene3D" id="3.30.70.360">
    <property type="match status" value="1"/>
</dbReference>
<comment type="similarity">
    <text evidence="1">Belongs to the peptidase M20A family.</text>
</comment>